<keyword evidence="3" id="KW-1185">Reference proteome</keyword>
<evidence type="ECO:0000259" key="1">
    <source>
        <dbReference type="SMART" id="SM00053"/>
    </source>
</evidence>
<name>A0A2I1FUK5_9GLOM</name>
<reference evidence="2 3" key="1">
    <citation type="submission" date="2015-10" db="EMBL/GenBank/DDBJ databases">
        <title>Genome analyses suggest a sexual origin of heterokaryosis in a supposedly ancient asexual fungus.</title>
        <authorList>
            <person name="Ropars J."/>
            <person name="Sedzielewska K."/>
            <person name="Noel J."/>
            <person name="Charron P."/>
            <person name="Farinelli L."/>
            <person name="Marton T."/>
            <person name="Kruger M."/>
            <person name="Pelin A."/>
            <person name="Brachmann A."/>
            <person name="Corradi N."/>
        </authorList>
    </citation>
    <scope>NUCLEOTIDE SEQUENCE [LARGE SCALE GENOMIC DNA]</scope>
    <source>
        <strain evidence="2 3">A4</strain>
    </source>
</reference>
<dbReference type="InterPro" id="IPR022812">
    <property type="entry name" value="Dynamin"/>
</dbReference>
<dbReference type="VEuPathDB" id="FungiDB:FUN_021293"/>
<dbReference type="PANTHER" id="PTHR11566">
    <property type="entry name" value="DYNAMIN"/>
    <property type="match status" value="1"/>
</dbReference>
<sequence length="641" mass="73539">MAQQQKSSLAEIPEDPTIVLFGDPRSGKSSVLKRLTGGLPLTGIRTHSIVEIRLLQAEEPLRKISLRYIEDKNHQPISPWEITFAIITELNEEEIEEKLHEAQRYVRNPSIKDAKHTRLPPDIDELYFTKNSVCVTISGPDQMYNLSMVELPGVVRNDESHEQFVLSLVKEYIKKESAILVPIFQATSDINMQCAHRLAREADPTGQRTVGVLTKMDRIVDVDYPCDDEIHLERAIFVNGQGENKLVNGTYVIRNPTNSEMREDPDELEKETIKDLKQIRIWRKVPSDRFGLHNLIIKLYERVRTCCEKLAEISEIPEIPEDPTIVLFGDPRSGKSSVLKRLTGGLPLTGIRTHSIVEIRLLQAEEPLRKISLRYIEDKNHQPISPWEITFAIITELNEEEIEEKLHEAQRYVRNPSIKDAKHTRLPPDIDELYFTKNSVCVTISGPDQMYNLSMVELPGVVRNDESHEQFVLSLVKEYIKKESAILVPIFQATSDINMQCAHRLAREADPTGQRTVGVLTKMDRIVDVDCPYYDEQLLELATLVKGQGKYKFVNGTYVIRNPTNSEIREDPDELEKETIKALKQIRIWRNVPSDRYGLHNLTIKLYERVRTCCGLSQIDNQPKLPVSYESNETSLVYLLF</sequence>
<dbReference type="AlphaFoldDB" id="A0A2I1FUK5"/>
<dbReference type="GO" id="GO:0016559">
    <property type="term" value="P:peroxisome fission"/>
    <property type="evidence" value="ECO:0007669"/>
    <property type="project" value="TreeGrafter"/>
</dbReference>
<dbReference type="InterPro" id="IPR027417">
    <property type="entry name" value="P-loop_NTPase"/>
</dbReference>
<dbReference type="GO" id="GO:0005874">
    <property type="term" value="C:microtubule"/>
    <property type="evidence" value="ECO:0007669"/>
    <property type="project" value="TreeGrafter"/>
</dbReference>
<comment type="caution">
    <text evidence="2">The sequence shown here is derived from an EMBL/GenBank/DDBJ whole genome shotgun (WGS) entry which is preliminary data.</text>
</comment>
<proteinExistence type="predicted"/>
<accession>A0A2I1FUK5</accession>
<dbReference type="GO" id="GO:0003924">
    <property type="term" value="F:GTPase activity"/>
    <property type="evidence" value="ECO:0007669"/>
    <property type="project" value="InterPro"/>
</dbReference>
<dbReference type="Gene3D" id="3.40.50.300">
    <property type="entry name" value="P-loop containing nucleotide triphosphate hydrolases"/>
    <property type="match status" value="2"/>
</dbReference>
<keyword evidence="2" id="KW-0378">Hydrolase</keyword>
<dbReference type="InterPro" id="IPR001401">
    <property type="entry name" value="Dynamin_GTPase"/>
</dbReference>
<dbReference type="Proteomes" id="UP000234323">
    <property type="component" value="Unassembled WGS sequence"/>
</dbReference>
<dbReference type="VEuPathDB" id="FungiDB:RhiirFUN_003126"/>
<feature type="domain" description="Dynamin GTPase" evidence="1">
    <location>
        <begin position="300"/>
        <end position="563"/>
    </location>
</feature>
<dbReference type="GO" id="GO:0006897">
    <property type="term" value="P:endocytosis"/>
    <property type="evidence" value="ECO:0007669"/>
    <property type="project" value="TreeGrafter"/>
</dbReference>
<dbReference type="GO" id="GO:0008017">
    <property type="term" value="F:microtubule binding"/>
    <property type="evidence" value="ECO:0007669"/>
    <property type="project" value="TreeGrafter"/>
</dbReference>
<evidence type="ECO:0000313" key="2">
    <source>
        <dbReference type="EMBL" id="PKY38051.1"/>
    </source>
</evidence>
<dbReference type="VEuPathDB" id="FungiDB:FUN_021289"/>
<dbReference type="GO" id="GO:0000266">
    <property type="term" value="P:mitochondrial fission"/>
    <property type="evidence" value="ECO:0007669"/>
    <property type="project" value="TreeGrafter"/>
</dbReference>
<dbReference type="GO" id="GO:0048312">
    <property type="term" value="P:intracellular distribution of mitochondria"/>
    <property type="evidence" value="ECO:0007669"/>
    <property type="project" value="TreeGrafter"/>
</dbReference>
<dbReference type="EMBL" id="LLXI01000017">
    <property type="protein sequence ID" value="PKY38051.1"/>
    <property type="molecule type" value="Genomic_DNA"/>
</dbReference>
<dbReference type="GO" id="GO:0016020">
    <property type="term" value="C:membrane"/>
    <property type="evidence" value="ECO:0007669"/>
    <property type="project" value="TreeGrafter"/>
</dbReference>
<dbReference type="SUPFAM" id="SSF52540">
    <property type="entry name" value="P-loop containing nucleoside triphosphate hydrolases"/>
    <property type="match status" value="2"/>
</dbReference>
<dbReference type="GO" id="GO:0005739">
    <property type="term" value="C:mitochondrion"/>
    <property type="evidence" value="ECO:0007669"/>
    <property type="project" value="TreeGrafter"/>
</dbReference>
<dbReference type="VEuPathDB" id="FungiDB:RhiirA1_498964"/>
<dbReference type="PRINTS" id="PR00195">
    <property type="entry name" value="DYNAMIN"/>
</dbReference>
<dbReference type="GO" id="GO:0005525">
    <property type="term" value="F:GTP binding"/>
    <property type="evidence" value="ECO:0007669"/>
    <property type="project" value="InterPro"/>
</dbReference>
<dbReference type="VEuPathDB" id="FungiDB:RhiirA1_498962"/>
<dbReference type="Pfam" id="PF00350">
    <property type="entry name" value="Dynamin_N"/>
    <property type="match status" value="2"/>
</dbReference>
<dbReference type="PANTHER" id="PTHR11566:SF21">
    <property type="entry name" value="DYNAMIN RELATED PROTEIN 1, ISOFORM A"/>
    <property type="match status" value="1"/>
</dbReference>
<evidence type="ECO:0000313" key="3">
    <source>
        <dbReference type="Proteomes" id="UP000234323"/>
    </source>
</evidence>
<protein>
    <submittedName>
        <fullName evidence="2">P-loop containing nucleoside triphosphate hydrolase protein</fullName>
    </submittedName>
</protein>
<organism evidence="2 3">
    <name type="scientific">Rhizophagus irregularis</name>
    <dbReference type="NCBI Taxonomy" id="588596"/>
    <lineage>
        <taxon>Eukaryota</taxon>
        <taxon>Fungi</taxon>
        <taxon>Fungi incertae sedis</taxon>
        <taxon>Mucoromycota</taxon>
        <taxon>Glomeromycotina</taxon>
        <taxon>Glomeromycetes</taxon>
        <taxon>Glomerales</taxon>
        <taxon>Glomeraceae</taxon>
        <taxon>Rhizophagus</taxon>
    </lineage>
</organism>
<gene>
    <name evidence="2" type="ORF">RhiirA4_439107</name>
</gene>
<dbReference type="InterPro" id="IPR045063">
    <property type="entry name" value="Dynamin_N"/>
</dbReference>
<dbReference type="SMART" id="SM00053">
    <property type="entry name" value="DYNc"/>
    <property type="match status" value="1"/>
</dbReference>